<proteinExistence type="predicted"/>
<dbReference type="Proteomes" id="UP001059041">
    <property type="component" value="Linkage Group LG17"/>
</dbReference>
<accession>A0A9W7WHQ2</accession>
<protein>
    <submittedName>
        <fullName evidence="1">NACHT</fullName>
    </submittedName>
</protein>
<organism evidence="1 2">
    <name type="scientific">Triplophysa rosa</name>
    <name type="common">Cave loach</name>
    <dbReference type="NCBI Taxonomy" id="992332"/>
    <lineage>
        <taxon>Eukaryota</taxon>
        <taxon>Metazoa</taxon>
        <taxon>Chordata</taxon>
        <taxon>Craniata</taxon>
        <taxon>Vertebrata</taxon>
        <taxon>Euteleostomi</taxon>
        <taxon>Actinopterygii</taxon>
        <taxon>Neopterygii</taxon>
        <taxon>Teleostei</taxon>
        <taxon>Ostariophysi</taxon>
        <taxon>Cypriniformes</taxon>
        <taxon>Nemacheilidae</taxon>
        <taxon>Triplophysa</taxon>
    </lineage>
</organism>
<keyword evidence="2" id="KW-1185">Reference proteome</keyword>
<evidence type="ECO:0000313" key="2">
    <source>
        <dbReference type="Proteomes" id="UP001059041"/>
    </source>
</evidence>
<dbReference type="SUPFAM" id="SSF52047">
    <property type="entry name" value="RNI-like"/>
    <property type="match status" value="1"/>
</dbReference>
<dbReference type="EMBL" id="JAFHDT010000017">
    <property type="protein sequence ID" value="KAI7797928.1"/>
    <property type="molecule type" value="Genomic_DNA"/>
</dbReference>
<reference evidence="1" key="1">
    <citation type="submission" date="2021-02" db="EMBL/GenBank/DDBJ databases">
        <title>Comparative genomics reveals that relaxation of natural selection precedes convergent phenotypic evolution of cavefish.</title>
        <authorList>
            <person name="Peng Z."/>
        </authorList>
    </citation>
    <scope>NUCLEOTIDE SEQUENCE</scope>
    <source>
        <tissue evidence="1">Muscle</tissue>
    </source>
</reference>
<dbReference type="InterPro" id="IPR032675">
    <property type="entry name" value="LRR_dom_sf"/>
</dbReference>
<name>A0A9W7WHQ2_TRIRA</name>
<dbReference type="Gene3D" id="3.80.10.10">
    <property type="entry name" value="Ribonuclease Inhibitor"/>
    <property type="match status" value="1"/>
</dbReference>
<comment type="caution">
    <text evidence="1">The sequence shown here is derived from an EMBL/GenBank/DDBJ whole genome shotgun (WGS) entry which is preliminary data.</text>
</comment>
<sequence>MQQTSEITKVYMSLTDACVDELCESVTASCTLSSLILKNNSQTDASIPRLIKLMQDCPIMSELK</sequence>
<dbReference type="AlphaFoldDB" id="A0A9W7WHQ2"/>
<gene>
    <name evidence="1" type="ORF">IRJ41_021186</name>
</gene>
<evidence type="ECO:0000313" key="1">
    <source>
        <dbReference type="EMBL" id="KAI7797928.1"/>
    </source>
</evidence>